<proteinExistence type="predicted"/>
<gene>
    <name evidence="2" type="ORF">BB560_002055</name>
</gene>
<feature type="region of interest" description="Disordered" evidence="1">
    <location>
        <begin position="1"/>
        <end position="171"/>
    </location>
</feature>
<evidence type="ECO:0000313" key="3">
    <source>
        <dbReference type="Proteomes" id="UP000245609"/>
    </source>
</evidence>
<feature type="compositionally biased region" description="Low complexity" evidence="1">
    <location>
        <begin position="316"/>
        <end position="327"/>
    </location>
</feature>
<feature type="compositionally biased region" description="Polar residues" evidence="1">
    <location>
        <begin position="210"/>
        <end position="219"/>
    </location>
</feature>
<dbReference type="EMBL" id="MBFS01000230">
    <property type="protein sequence ID" value="PVV03468.1"/>
    <property type="molecule type" value="Genomic_DNA"/>
</dbReference>
<reference evidence="2 3" key="1">
    <citation type="journal article" date="2018" name="MBio">
        <title>Comparative Genomics Reveals the Core Gene Toolbox for the Fungus-Insect Symbiosis.</title>
        <authorList>
            <person name="Wang Y."/>
            <person name="Stata M."/>
            <person name="Wang W."/>
            <person name="Stajich J.E."/>
            <person name="White M.M."/>
            <person name="Moncalvo J.M."/>
        </authorList>
    </citation>
    <scope>NUCLEOTIDE SEQUENCE [LARGE SCALE GENOMIC DNA]</scope>
    <source>
        <strain evidence="2 3">SC-DP-2</strain>
    </source>
</reference>
<keyword evidence="3" id="KW-1185">Reference proteome</keyword>
<feature type="compositionally biased region" description="Basic and acidic residues" evidence="1">
    <location>
        <begin position="240"/>
        <end position="254"/>
    </location>
</feature>
<dbReference type="AlphaFoldDB" id="A0A2T9ZFU7"/>
<evidence type="ECO:0000313" key="2">
    <source>
        <dbReference type="EMBL" id="PVV03468.1"/>
    </source>
</evidence>
<name>A0A2T9ZFU7_9FUNG</name>
<feature type="region of interest" description="Disordered" evidence="1">
    <location>
        <begin position="313"/>
        <end position="342"/>
    </location>
</feature>
<feature type="compositionally biased region" description="Polar residues" evidence="1">
    <location>
        <begin position="328"/>
        <end position="340"/>
    </location>
</feature>
<sequence length="587" mass="67266">MNIQNTLSTSPLNNSCSWADDYDFEEDIPEKPKDQEKYSEPNQQSSLNKMRFNDLDSKPLGAASHNKNSRALPYNNNSRNDFSPYQKPDYSNSNRSRQQRDDPSRESPGFQPRFEEPTMEPQHSERRPVVKTQFLSRIVENNEFHNKRISNQRETQKPHLPSMQHSHEQAKDQNYTVKSVYPQNNFHNFRNVDNFRSQNHPKNKNYFGQKGNSQNNSKYNFKYDPNYKAKYAPEFVSKYDSKSNTDATNKDKVESNSTRAFPQQQKAQQSQLEENSDMISQLTFNIRGLSINPAKDKHTKPTLESPQIAKNALKQNTDTNSRSNSNTPVNRNTKPLSAQSDVFIPKNKINQWEDEWNTLYSAENPRNSKNVSQKNQSRKTNNFGSGISIKGCSTVKNPNIAPALEEKSKLADPELNSGEQNESIKNKEKETLNSKNKRINKQTGGKKESEDKEPSSLKIDSIGKVIQTQYSTIPPIENNSRGTPVPKSRQNRNPKKINQSQDNKTEISNTNLQSKTNSEEVPQNSNGSSHQKRLSPPKDNGRHLFTLMVPISSKQTEPLEIHEHDDVKEQKPAFADYYPDYVFASCD</sequence>
<dbReference type="Proteomes" id="UP000245609">
    <property type="component" value="Unassembled WGS sequence"/>
</dbReference>
<feature type="compositionally biased region" description="Polar residues" evidence="1">
    <location>
        <begin position="496"/>
        <end position="529"/>
    </location>
</feature>
<protein>
    <submittedName>
        <fullName evidence="2">Uncharacterized protein</fullName>
    </submittedName>
</protein>
<organism evidence="2 3">
    <name type="scientific">Smittium megazygosporum</name>
    <dbReference type="NCBI Taxonomy" id="133381"/>
    <lineage>
        <taxon>Eukaryota</taxon>
        <taxon>Fungi</taxon>
        <taxon>Fungi incertae sedis</taxon>
        <taxon>Zoopagomycota</taxon>
        <taxon>Kickxellomycotina</taxon>
        <taxon>Harpellomycetes</taxon>
        <taxon>Harpellales</taxon>
        <taxon>Legeriomycetaceae</taxon>
        <taxon>Smittium</taxon>
    </lineage>
</organism>
<feature type="compositionally biased region" description="Polar residues" evidence="1">
    <location>
        <begin position="363"/>
        <end position="385"/>
    </location>
</feature>
<feature type="region of interest" description="Disordered" evidence="1">
    <location>
        <begin position="363"/>
        <end position="543"/>
    </location>
</feature>
<feature type="region of interest" description="Disordered" evidence="1">
    <location>
        <begin position="240"/>
        <end position="275"/>
    </location>
</feature>
<feature type="compositionally biased region" description="Basic and acidic residues" evidence="1">
    <location>
        <begin position="422"/>
        <end position="432"/>
    </location>
</feature>
<feature type="compositionally biased region" description="Basic and acidic residues" evidence="1">
    <location>
        <begin position="445"/>
        <end position="455"/>
    </location>
</feature>
<comment type="caution">
    <text evidence="2">The sequence shown here is derived from an EMBL/GenBank/DDBJ whole genome shotgun (WGS) entry which is preliminary data.</text>
</comment>
<evidence type="ECO:0000256" key="1">
    <source>
        <dbReference type="SAM" id="MobiDB-lite"/>
    </source>
</evidence>
<feature type="region of interest" description="Disordered" evidence="1">
    <location>
        <begin position="187"/>
        <end position="220"/>
    </location>
</feature>
<feature type="compositionally biased region" description="Polar residues" evidence="1">
    <location>
        <begin position="1"/>
        <end position="17"/>
    </location>
</feature>
<accession>A0A2T9ZFU7</accession>
<feature type="compositionally biased region" description="Polar residues" evidence="1">
    <location>
        <begin position="74"/>
        <end position="96"/>
    </location>
</feature>
<feature type="compositionally biased region" description="Basic and acidic residues" evidence="1">
    <location>
        <begin position="29"/>
        <end position="39"/>
    </location>
</feature>
<feature type="compositionally biased region" description="Polar residues" evidence="1">
    <location>
        <begin position="466"/>
        <end position="482"/>
    </location>
</feature>